<dbReference type="Gene3D" id="3.10.50.10">
    <property type="match status" value="1"/>
</dbReference>
<sequence precursor="true">MKKKIVPVIAAVVMIAIVALIGIATKVVEKYTPTNERMSVEEYFGITNENEMALILQDQVVEYKGFLSGDTAYIDYEAVKNYLNSRFYWDASANICIYTTPTDIITIPAGKKEYTVSANKQNENYEIVKVDGDKVYLAADFVQKYTNMDYKIEKDPSRMIVTYKWGKVTYADLKKSESVRYQGGIKSPVLTDVKKNDQVTVLEVMDDWTKVMTKDGYIGYVQNKRLANSREEETSRDFEEPVYTSITRDHKINLVWHQVTNEDSNAALATDIAELKGVNVISPTWFSIADNDGNLTSLADADYVKTAHANDLEVWALIDNFSEQVDTTKVLSSTASREKITNQLIASAIQNGFEGINVDFETIPEDAADGYIQFIRELSVKCRKNGIVLSIDDPVPKPFTAHYNRKEQGIVADYVIIMGYDEHYVGSEEAGSVASMPFVKAGITETIAEVPAEKVINAVPFYTRLWKITTNKNGSTELSSEAIGMDQADESLANNGVEAAWDEGTMQDYAEFTGGDGNNYKIWLENEKSIEEKAKLVKEYNLGGFAAWKLGFERASIWDVILKYVS</sequence>
<dbReference type="InterPro" id="IPR011583">
    <property type="entry name" value="Chitinase_II/V-like_cat"/>
</dbReference>
<dbReference type="Pfam" id="PF00704">
    <property type="entry name" value="Glyco_hydro_18"/>
    <property type="match status" value="1"/>
</dbReference>
<evidence type="ECO:0000313" key="3">
    <source>
        <dbReference type="EMBL" id="TLD00696.1"/>
    </source>
</evidence>
<evidence type="ECO:0000313" key="4">
    <source>
        <dbReference type="Proteomes" id="UP000306509"/>
    </source>
</evidence>
<evidence type="ECO:0000259" key="1">
    <source>
        <dbReference type="PROSITE" id="PS51781"/>
    </source>
</evidence>
<dbReference type="InterPro" id="IPR017853">
    <property type="entry name" value="GH"/>
</dbReference>
<dbReference type="PROSITE" id="PS51910">
    <property type="entry name" value="GH18_2"/>
    <property type="match status" value="1"/>
</dbReference>
<dbReference type="GO" id="GO:0008061">
    <property type="term" value="F:chitin binding"/>
    <property type="evidence" value="ECO:0007669"/>
    <property type="project" value="InterPro"/>
</dbReference>
<dbReference type="Pfam" id="PF08239">
    <property type="entry name" value="SH3_3"/>
    <property type="match status" value="1"/>
</dbReference>
<dbReference type="Proteomes" id="UP000306509">
    <property type="component" value="Unassembled WGS sequence"/>
</dbReference>
<feature type="domain" description="GH18" evidence="2">
    <location>
        <begin position="250"/>
        <end position="566"/>
    </location>
</feature>
<gene>
    <name evidence="3" type="primary">ydhD</name>
    <name evidence="3" type="ORF">DSM106044_02446</name>
</gene>
<dbReference type="RefSeq" id="WP_138002523.1">
    <property type="nucleotide sequence ID" value="NZ_QGQD01000050.1"/>
</dbReference>
<proteinExistence type="predicted"/>
<reference evidence="3 4" key="1">
    <citation type="journal article" date="2019" name="Anaerobe">
        <title>Detection of Robinsoniella peoriensis in multiple bone samples of a trauma patient.</title>
        <authorList>
            <person name="Schrottner P."/>
            <person name="Hartwich K."/>
            <person name="Bunk B."/>
            <person name="Schober I."/>
            <person name="Helbig S."/>
            <person name="Rudolph W.W."/>
            <person name="Gunzer F."/>
        </authorList>
    </citation>
    <scope>NUCLEOTIDE SEQUENCE [LARGE SCALE GENOMIC DNA]</scope>
    <source>
        <strain evidence="3 4">DSM 106044</strain>
    </source>
</reference>
<protein>
    <submittedName>
        <fullName evidence="3">Putative sporulation-specific glycosylase YdhD</fullName>
        <ecNumber evidence="3">3.2.-.-</ecNumber>
    </submittedName>
</protein>
<dbReference type="InterPro" id="IPR029070">
    <property type="entry name" value="Chitinase_insertion_sf"/>
</dbReference>
<dbReference type="PROSITE" id="PS51781">
    <property type="entry name" value="SH3B"/>
    <property type="match status" value="1"/>
</dbReference>
<dbReference type="PANTHER" id="PTHR46066">
    <property type="entry name" value="CHITINASE DOMAIN-CONTAINING PROTEIN 1 FAMILY MEMBER"/>
    <property type="match status" value="1"/>
</dbReference>
<dbReference type="Gene3D" id="2.30.30.40">
    <property type="entry name" value="SH3 Domains"/>
    <property type="match status" value="1"/>
</dbReference>
<feature type="domain" description="SH3b" evidence="1">
    <location>
        <begin position="163"/>
        <end position="230"/>
    </location>
</feature>
<dbReference type="InterPro" id="IPR001223">
    <property type="entry name" value="Glyco_hydro18_cat"/>
</dbReference>
<comment type="caution">
    <text evidence="3">The sequence shown here is derived from an EMBL/GenBank/DDBJ whole genome shotgun (WGS) entry which is preliminary data.</text>
</comment>
<keyword evidence="3" id="KW-0378">Hydrolase</keyword>
<dbReference type="SMART" id="SM00636">
    <property type="entry name" value="Glyco_18"/>
    <property type="match status" value="1"/>
</dbReference>
<evidence type="ECO:0000259" key="2">
    <source>
        <dbReference type="PROSITE" id="PS51910"/>
    </source>
</evidence>
<dbReference type="PANTHER" id="PTHR46066:SF2">
    <property type="entry name" value="CHITINASE DOMAIN-CONTAINING PROTEIN 1"/>
    <property type="match status" value="1"/>
</dbReference>
<keyword evidence="3" id="KW-0326">Glycosidase</keyword>
<organism evidence="3 4">
    <name type="scientific">Robinsoniella peoriensis</name>
    <dbReference type="NCBI Taxonomy" id="180332"/>
    <lineage>
        <taxon>Bacteria</taxon>
        <taxon>Bacillati</taxon>
        <taxon>Bacillota</taxon>
        <taxon>Clostridia</taxon>
        <taxon>Lachnospirales</taxon>
        <taxon>Lachnospiraceae</taxon>
        <taxon>Robinsoniella</taxon>
    </lineage>
</organism>
<dbReference type="AlphaFoldDB" id="A0A4U8QG68"/>
<dbReference type="GO" id="GO:0016798">
    <property type="term" value="F:hydrolase activity, acting on glycosyl bonds"/>
    <property type="evidence" value="ECO:0007669"/>
    <property type="project" value="UniProtKB-KW"/>
</dbReference>
<dbReference type="SUPFAM" id="SSF51445">
    <property type="entry name" value="(Trans)glycosidases"/>
    <property type="match status" value="1"/>
</dbReference>
<dbReference type="InterPro" id="IPR003646">
    <property type="entry name" value="SH3-like_bac-type"/>
</dbReference>
<dbReference type="Gene3D" id="3.20.20.80">
    <property type="entry name" value="Glycosidases"/>
    <property type="match status" value="1"/>
</dbReference>
<name>A0A4U8QG68_9FIRM</name>
<dbReference type="STRING" id="180332.GCA_000797495_00144"/>
<accession>A0A4U8QG68</accession>
<dbReference type="EMBL" id="QGQD01000050">
    <property type="protein sequence ID" value="TLD00696.1"/>
    <property type="molecule type" value="Genomic_DNA"/>
</dbReference>
<dbReference type="EC" id="3.2.-.-" evidence="3"/>
<dbReference type="GO" id="GO:0005975">
    <property type="term" value="P:carbohydrate metabolic process"/>
    <property type="evidence" value="ECO:0007669"/>
    <property type="project" value="InterPro"/>
</dbReference>
<keyword evidence="4" id="KW-1185">Reference proteome</keyword>